<evidence type="ECO:0000256" key="2">
    <source>
        <dbReference type="ARBA" id="ARBA00022692"/>
    </source>
</evidence>
<dbReference type="Pfam" id="PF15795">
    <property type="entry name" value="Spec3"/>
    <property type="match status" value="1"/>
</dbReference>
<protein>
    <submittedName>
        <fullName evidence="6">Stum, mechanosensory transduction mediator homolog</fullName>
    </submittedName>
</protein>
<dbReference type="Proteomes" id="UP000694558">
    <property type="component" value="Chromosome 20"/>
</dbReference>
<evidence type="ECO:0000256" key="1">
    <source>
        <dbReference type="ARBA" id="ARBA00004141"/>
    </source>
</evidence>
<name>A0A8D3EAV4_SCOMX</name>
<evidence type="ECO:0000256" key="3">
    <source>
        <dbReference type="ARBA" id="ARBA00022989"/>
    </source>
</evidence>
<keyword evidence="2 5" id="KW-0812">Transmembrane</keyword>
<comment type="subcellular location">
    <subcellularLocation>
        <location evidence="1">Membrane</location>
        <topology evidence="1">Multi-pass membrane protein</topology>
    </subcellularLocation>
</comment>
<dbReference type="InterPro" id="IPR026673">
    <property type="entry name" value="SPEC3/Stum"/>
</dbReference>
<dbReference type="PANTHER" id="PTHR21676">
    <property type="entry name" value="PROTEIN STUM"/>
    <property type="match status" value="1"/>
</dbReference>
<reference evidence="6" key="2">
    <citation type="submission" date="2025-08" db="UniProtKB">
        <authorList>
            <consortium name="Ensembl"/>
        </authorList>
    </citation>
    <scope>IDENTIFICATION</scope>
</reference>
<keyword evidence="4 5" id="KW-0472">Membrane</keyword>
<dbReference type="AlphaFoldDB" id="A0A8D3EAV4"/>
<evidence type="ECO:0000256" key="4">
    <source>
        <dbReference type="ARBA" id="ARBA00023136"/>
    </source>
</evidence>
<evidence type="ECO:0000313" key="6">
    <source>
        <dbReference type="Ensembl" id="ENSSMAP00000068913.1"/>
    </source>
</evidence>
<evidence type="ECO:0000313" key="7">
    <source>
        <dbReference type="Proteomes" id="UP000694558"/>
    </source>
</evidence>
<proteinExistence type="predicted"/>
<sequence length="148" mass="15631">MREMAQKEGGAEQLSIMTGGSLRTKAKVGAPAAGGGVVVEVREKKGPLRAAIPTMPFPLAVICLFLNTFIPGLGTFISAFTVLCGARSELVPERGVCCVFWLNVAAALIQILTAVIMVGWIMSIFWGMDMVILATSSGCKDQSVPQDV</sequence>
<keyword evidence="3 5" id="KW-1133">Transmembrane helix</keyword>
<dbReference type="PANTHER" id="PTHR21676:SF1">
    <property type="entry name" value="PROTEIN STUM HOMOLOG"/>
    <property type="match status" value="1"/>
</dbReference>
<evidence type="ECO:0000256" key="5">
    <source>
        <dbReference type="SAM" id="Phobius"/>
    </source>
</evidence>
<reference evidence="6" key="1">
    <citation type="submission" date="2023-05" db="EMBL/GenBank/DDBJ databases">
        <title>High-quality long-read genome of Scophthalmus maximus.</title>
        <authorList>
            <person name="Lien S."/>
            <person name="Martinez P."/>
        </authorList>
    </citation>
    <scope>NUCLEOTIDE SEQUENCE [LARGE SCALE GENOMIC DNA]</scope>
</reference>
<feature type="transmembrane region" description="Helical" evidence="5">
    <location>
        <begin position="98"/>
        <end position="126"/>
    </location>
</feature>
<gene>
    <name evidence="6" type="primary">stum</name>
</gene>
<organism evidence="6 7">
    <name type="scientific">Scophthalmus maximus</name>
    <name type="common">Turbot</name>
    <name type="synonym">Psetta maxima</name>
    <dbReference type="NCBI Taxonomy" id="52904"/>
    <lineage>
        <taxon>Eukaryota</taxon>
        <taxon>Metazoa</taxon>
        <taxon>Chordata</taxon>
        <taxon>Craniata</taxon>
        <taxon>Vertebrata</taxon>
        <taxon>Euteleostomi</taxon>
        <taxon>Actinopterygii</taxon>
        <taxon>Neopterygii</taxon>
        <taxon>Teleostei</taxon>
        <taxon>Neoteleostei</taxon>
        <taxon>Acanthomorphata</taxon>
        <taxon>Carangaria</taxon>
        <taxon>Pleuronectiformes</taxon>
        <taxon>Pleuronectoidei</taxon>
        <taxon>Scophthalmidae</taxon>
        <taxon>Scophthalmus</taxon>
    </lineage>
</organism>
<dbReference type="GO" id="GO:0016020">
    <property type="term" value="C:membrane"/>
    <property type="evidence" value="ECO:0007669"/>
    <property type="project" value="UniProtKB-SubCell"/>
</dbReference>
<feature type="transmembrane region" description="Helical" evidence="5">
    <location>
        <begin position="57"/>
        <end position="86"/>
    </location>
</feature>
<dbReference type="GeneTree" id="ENSGT00390000008003"/>
<dbReference type="Ensembl" id="ENSSMAT00000040744.1">
    <property type="protein sequence ID" value="ENSSMAP00000068913.1"/>
    <property type="gene ID" value="ENSSMAG00000034590.1"/>
</dbReference>
<accession>A0A8D3EAV4</accession>